<evidence type="ECO:0000313" key="2">
    <source>
        <dbReference type="Proteomes" id="UP000324800"/>
    </source>
</evidence>
<accession>A0A5J4T3H3</accession>
<organism evidence="1 2">
    <name type="scientific">Streblomastix strix</name>
    <dbReference type="NCBI Taxonomy" id="222440"/>
    <lineage>
        <taxon>Eukaryota</taxon>
        <taxon>Metamonada</taxon>
        <taxon>Preaxostyla</taxon>
        <taxon>Oxymonadida</taxon>
        <taxon>Streblomastigidae</taxon>
        <taxon>Streblomastix</taxon>
    </lineage>
</organism>
<gene>
    <name evidence="1" type="ORF">EZS28_051806</name>
</gene>
<reference evidence="1 2" key="1">
    <citation type="submission" date="2019-03" db="EMBL/GenBank/DDBJ databases">
        <title>Single cell metagenomics reveals metabolic interactions within the superorganism composed of flagellate Streblomastix strix and complex community of Bacteroidetes bacteria on its surface.</title>
        <authorList>
            <person name="Treitli S.C."/>
            <person name="Kolisko M."/>
            <person name="Husnik F."/>
            <person name="Keeling P."/>
            <person name="Hampl V."/>
        </authorList>
    </citation>
    <scope>NUCLEOTIDE SEQUENCE [LARGE SCALE GENOMIC DNA]</scope>
    <source>
        <strain evidence="1">ST1C</strain>
    </source>
</reference>
<comment type="caution">
    <text evidence="1">The sequence shown here is derived from an EMBL/GenBank/DDBJ whole genome shotgun (WGS) entry which is preliminary data.</text>
</comment>
<evidence type="ECO:0000313" key="1">
    <source>
        <dbReference type="EMBL" id="KAA6352668.1"/>
    </source>
</evidence>
<feature type="non-terminal residue" evidence="1">
    <location>
        <position position="1"/>
    </location>
</feature>
<sequence length="163" mass="19006">EEQEKDIEDDVPAYLNPKALHLRACLDSLPLYPILTMINYFTPLFDQIVNKAKEDHYSHGTIQKLFDEIKSQFSNSLKYIQGKDLQFEKYSGEEEMIKRLKKETLVGVLPPAPRIQIRYFEETEEMKHRSSDMLWSIVVGTSKLWDPNSVLLFDALFGTFESI</sequence>
<protein>
    <submittedName>
        <fullName evidence="1">Uncharacterized protein</fullName>
    </submittedName>
</protein>
<proteinExistence type="predicted"/>
<dbReference type="EMBL" id="SNRW01039525">
    <property type="protein sequence ID" value="KAA6352668.1"/>
    <property type="molecule type" value="Genomic_DNA"/>
</dbReference>
<name>A0A5J4T3H3_9EUKA</name>
<dbReference type="Proteomes" id="UP000324800">
    <property type="component" value="Unassembled WGS sequence"/>
</dbReference>
<dbReference type="AlphaFoldDB" id="A0A5J4T3H3"/>